<comment type="subcellular location">
    <subcellularLocation>
        <location evidence="1">Endomembrane system</location>
        <topology evidence="1">Multi-pass membrane protein</topology>
    </subcellularLocation>
</comment>
<dbReference type="PANTHER" id="PTHR43826">
    <property type="entry name" value="GLUCOSE-6-PHOSPHATE EXCHANGER SLC37A4"/>
    <property type="match status" value="1"/>
</dbReference>
<feature type="transmembrane region" description="Helical" evidence="5">
    <location>
        <begin position="55"/>
        <end position="77"/>
    </location>
</feature>
<organism evidence="6 7">
    <name type="scientific">Stegodyphus mimosarum</name>
    <name type="common">African social velvet spider</name>
    <dbReference type="NCBI Taxonomy" id="407821"/>
    <lineage>
        <taxon>Eukaryota</taxon>
        <taxon>Metazoa</taxon>
        <taxon>Ecdysozoa</taxon>
        <taxon>Arthropoda</taxon>
        <taxon>Chelicerata</taxon>
        <taxon>Arachnida</taxon>
        <taxon>Araneae</taxon>
        <taxon>Araneomorphae</taxon>
        <taxon>Entelegynae</taxon>
        <taxon>Eresoidea</taxon>
        <taxon>Eresidae</taxon>
        <taxon>Stegodyphus</taxon>
    </lineage>
</organism>
<dbReference type="SUPFAM" id="SSF103473">
    <property type="entry name" value="MFS general substrate transporter"/>
    <property type="match status" value="1"/>
</dbReference>
<dbReference type="Gene3D" id="1.20.1250.20">
    <property type="entry name" value="MFS general substrate transporter like domains"/>
    <property type="match status" value="1"/>
</dbReference>
<dbReference type="Proteomes" id="UP000054359">
    <property type="component" value="Unassembled WGS sequence"/>
</dbReference>
<reference evidence="6 7" key="1">
    <citation type="submission" date="2013-11" db="EMBL/GenBank/DDBJ databases">
        <title>Genome sequencing of Stegodyphus mimosarum.</title>
        <authorList>
            <person name="Bechsgaard J."/>
        </authorList>
    </citation>
    <scope>NUCLEOTIDE SEQUENCE [LARGE SCALE GENOMIC DNA]</scope>
</reference>
<evidence type="ECO:0000256" key="4">
    <source>
        <dbReference type="ARBA" id="ARBA00023136"/>
    </source>
</evidence>
<feature type="non-terminal residue" evidence="6">
    <location>
        <position position="118"/>
    </location>
</feature>
<dbReference type="GO" id="GO:0061513">
    <property type="term" value="F:glucose 6-phosphate:phosphate antiporter activity"/>
    <property type="evidence" value="ECO:0007669"/>
    <property type="project" value="TreeGrafter"/>
</dbReference>
<dbReference type="InterPro" id="IPR051337">
    <property type="entry name" value="OPA_Antiporter"/>
</dbReference>
<dbReference type="AlphaFoldDB" id="A0A087UII5"/>
<evidence type="ECO:0000313" key="7">
    <source>
        <dbReference type="Proteomes" id="UP000054359"/>
    </source>
</evidence>
<dbReference type="EMBL" id="KK119957">
    <property type="protein sequence ID" value="KFM77174.1"/>
    <property type="molecule type" value="Genomic_DNA"/>
</dbReference>
<keyword evidence="4 5" id="KW-0472">Membrane</keyword>
<dbReference type="InterPro" id="IPR036259">
    <property type="entry name" value="MFS_trans_sf"/>
</dbReference>
<evidence type="ECO:0000256" key="1">
    <source>
        <dbReference type="ARBA" id="ARBA00004127"/>
    </source>
</evidence>
<accession>A0A087UII5</accession>
<keyword evidence="2 5" id="KW-0812">Transmembrane</keyword>
<sequence length="118" mass="13302">MRMAPLRQNTETRSISVLMGIWFLFFSVVSSASIQPQPSRSTAFEDKKTEKQATIHYLLSDPFMWLLSLCFMTVLCAKSTAIDWGQVYLINEKKQYQYVASAFTSSVESGGFLGRIAA</sequence>
<proteinExistence type="predicted"/>
<keyword evidence="3 5" id="KW-1133">Transmembrane helix</keyword>
<name>A0A087UII5_STEMI</name>
<evidence type="ECO:0000313" key="6">
    <source>
        <dbReference type="EMBL" id="KFM77174.1"/>
    </source>
</evidence>
<evidence type="ECO:0000256" key="2">
    <source>
        <dbReference type="ARBA" id="ARBA00022692"/>
    </source>
</evidence>
<dbReference type="PANTHER" id="PTHR43826:SF3">
    <property type="entry name" value="GLUCOSE-6-PHOSPHATE EXCHANGER SLC37A4"/>
    <property type="match status" value="1"/>
</dbReference>
<dbReference type="STRING" id="407821.A0A087UII5"/>
<keyword evidence="7" id="KW-1185">Reference proteome</keyword>
<evidence type="ECO:0000256" key="5">
    <source>
        <dbReference type="SAM" id="Phobius"/>
    </source>
</evidence>
<protein>
    <submittedName>
        <fullName evidence="6">Glucose-6-phosphate translocase</fullName>
    </submittedName>
</protein>
<dbReference type="GO" id="GO:0035435">
    <property type="term" value="P:phosphate ion transmembrane transport"/>
    <property type="evidence" value="ECO:0007669"/>
    <property type="project" value="TreeGrafter"/>
</dbReference>
<evidence type="ECO:0000256" key="3">
    <source>
        <dbReference type="ARBA" id="ARBA00022989"/>
    </source>
</evidence>
<dbReference type="GO" id="GO:0005789">
    <property type="term" value="C:endoplasmic reticulum membrane"/>
    <property type="evidence" value="ECO:0007669"/>
    <property type="project" value="TreeGrafter"/>
</dbReference>
<gene>
    <name evidence="6" type="ORF">X975_23195</name>
</gene>
<dbReference type="OrthoDB" id="3639251at2759"/>